<sequence>MLLPTIVCLFVATAYSINITTSNVLTPTFPSNTSSSARLTHAFGSNATIFAPLTAPIYRNVTPGDVWVFPSSANDLGARQVSCECFNPDDQCCIPASSSVAPFCMPTGSTCCGDTFCVADETCCGEGCCPALTTCNVKSSVTGCCPRGEVCAIPDGAICYDHTSSNCSNRASPPPNCCPAHNPFCRDFKPRGWGCYGVSTTASSTSTIPTMTAAGTSNIFAPPASTSPSVISTHTMTISVVSDGHGGVSLDFPTKSDAAGSEGGETTYVLDWPASSATPITAATSGQSVESTSNTVLSAAVATSTASSTTAQSTSASSSTVPPRSSSTPALCYNPDANSHPPCPTTATPLASSSTSGGGFNPSGATIVRSQASKLRIPLLHPLDDNNDHQSRPGNTFFFFFFFLPLLAASILYVTFGHFVKRPDANRAQLGSALRALGYDDPQIDAILAGPRTGVAEPGTAEKKDITVVRGSARPLLAPRVVSKGQIRVVKGSARPFVLGKRAHSLWEGMRGAGDKEDGGEESVEGDGSVGERGEA</sequence>
<evidence type="ECO:0000256" key="3">
    <source>
        <dbReference type="SAM" id="SignalP"/>
    </source>
</evidence>
<evidence type="ECO:0000256" key="2">
    <source>
        <dbReference type="SAM" id="Phobius"/>
    </source>
</evidence>
<feature type="compositionally biased region" description="Low complexity" evidence="1">
    <location>
        <begin position="345"/>
        <end position="355"/>
    </location>
</feature>
<feature type="signal peptide" evidence="3">
    <location>
        <begin position="1"/>
        <end position="16"/>
    </location>
</feature>
<name>A0A8H6FM69_9LECA</name>
<feature type="compositionally biased region" description="Low complexity" evidence="1">
    <location>
        <begin position="304"/>
        <end position="330"/>
    </location>
</feature>
<protein>
    <submittedName>
        <fullName evidence="4">Uncharacterized protein</fullName>
    </submittedName>
</protein>
<dbReference type="AlphaFoldDB" id="A0A8H6FM69"/>
<dbReference type="OrthoDB" id="2426396at2759"/>
<accession>A0A8H6FM69</accession>
<dbReference type="RefSeq" id="XP_037160533.1">
    <property type="nucleotide sequence ID" value="XM_037312685.1"/>
</dbReference>
<evidence type="ECO:0000313" key="4">
    <source>
        <dbReference type="EMBL" id="KAF6231100.1"/>
    </source>
</evidence>
<organism evidence="4 5">
    <name type="scientific">Letharia columbiana</name>
    <dbReference type="NCBI Taxonomy" id="112416"/>
    <lineage>
        <taxon>Eukaryota</taxon>
        <taxon>Fungi</taxon>
        <taxon>Dikarya</taxon>
        <taxon>Ascomycota</taxon>
        <taxon>Pezizomycotina</taxon>
        <taxon>Lecanoromycetes</taxon>
        <taxon>OSLEUM clade</taxon>
        <taxon>Lecanoromycetidae</taxon>
        <taxon>Lecanorales</taxon>
        <taxon>Lecanorineae</taxon>
        <taxon>Parmeliaceae</taxon>
        <taxon>Letharia</taxon>
    </lineage>
</organism>
<keyword evidence="5" id="KW-1185">Reference proteome</keyword>
<keyword evidence="2" id="KW-0472">Membrane</keyword>
<feature type="region of interest" description="Disordered" evidence="1">
    <location>
        <begin position="509"/>
        <end position="536"/>
    </location>
</feature>
<dbReference type="EMBL" id="JACCJC010000061">
    <property type="protein sequence ID" value="KAF6231100.1"/>
    <property type="molecule type" value="Genomic_DNA"/>
</dbReference>
<feature type="transmembrane region" description="Helical" evidence="2">
    <location>
        <begin position="397"/>
        <end position="420"/>
    </location>
</feature>
<feature type="region of interest" description="Disordered" evidence="1">
    <location>
        <begin position="304"/>
        <end position="365"/>
    </location>
</feature>
<comment type="caution">
    <text evidence="4">The sequence shown here is derived from an EMBL/GenBank/DDBJ whole genome shotgun (WGS) entry which is preliminary data.</text>
</comment>
<evidence type="ECO:0000313" key="5">
    <source>
        <dbReference type="Proteomes" id="UP000578531"/>
    </source>
</evidence>
<feature type="chain" id="PRO_5034986649" evidence="3">
    <location>
        <begin position="17"/>
        <end position="536"/>
    </location>
</feature>
<reference evidence="4 5" key="1">
    <citation type="journal article" date="2020" name="Genomics">
        <title>Complete, high-quality genomes from long-read metagenomic sequencing of two wolf lichen thalli reveals enigmatic genome architecture.</title>
        <authorList>
            <person name="McKenzie S.K."/>
            <person name="Walston R.F."/>
            <person name="Allen J.L."/>
        </authorList>
    </citation>
    <scope>NUCLEOTIDE SEQUENCE [LARGE SCALE GENOMIC DNA]</scope>
    <source>
        <strain evidence="4">WasteWater2</strain>
    </source>
</reference>
<keyword evidence="3" id="KW-0732">Signal</keyword>
<gene>
    <name evidence="4" type="ORF">HO173_010800</name>
</gene>
<keyword evidence="2" id="KW-1133">Transmembrane helix</keyword>
<proteinExistence type="predicted"/>
<keyword evidence="2" id="KW-0812">Transmembrane</keyword>
<evidence type="ECO:0000256" key="1">
    <source>
        <dbReference type="SAM" id="MobiDB-lite"/>
    </source>
</evidence>
<dbReference type="Proteomes" id="UP000578531">
    <property type="component" value="Unassembled WGS sequence"/>
</dbReference>
<dbReference type="GeneID" id="59292446"/>